<comment type="caution">
    <text evidence="1">The sequence shown here is derived from an EMBL/GenBank/DDBJ whole genome shotgun (WGS) entry which is preliminary data.</text>
</comment>
<dbReference type="RefSeq" id="XP_053591011.1">
    <property type="nucleotide sequence ID" value="XM_053722366.1"/>
</dbReference>
<evidence type="ECO:0000313" key="1">
    <source>
        <dbReference type="EMBL" id="KAF1768444.1"/>
    </source>
</evidence>
<dbReference type="Proteomes" id="UP000483820">
    <property type="component" value="Chromosome I"/>
</dbReference>
<reference evidence="1 2" key="1">
    <citation type="submission" date="2019-12" db="EMBL/GenBank/DDBJ databases">
        <title>Chromosome-level assembly of the Caenorhabditis remanei genome.</title>
        <authorList>
            <person name="Teterina A.A."/>
            <person name="Willis J.H."/>
            <person name="Phillips P.C."/>
        </authorList>
    </citation>
    <scope>NUCLEOTIDE SEQUENCE [LARGE SCALE GENOMIC DNA]</scope>
    <source>
        <strain evidence="1 2">PX506</strain>
        <tissue evidence="1">Whole organism</tissue>
    </source>
</reference>
<organism evidence="1 2">
    <name type="scientific">Caenorhabditis remanei</name>
    <name type="common">Caenorhabditis vulgaris</name>
    <dbReference type="NCBI Taxonomy" id="31234"/>
    <lineage>
        <taxon>Eukaryota</taxon>
        <taxon>Metazoa</taxon>
        <taxon>Ecdysozoa</taxon>
        <taxon>Nematoda</taxon>
        <taxon>Chromadorea</taxon>
        <taxon>Rhabditida</taxon>
        <taxon>Rhabditina</taxon>
        <taxon>Rhabditomorpha</taxon>
        <taxon>Rhabditoidea</taxon>
        <taxon>Rhabditidae</taxon>
        <taxon>Peloderinae</taxon>
        <taxon>Caenorhabditis</taxon>
    </lineage>
</organism>
<dbReference type="AlphaFoldDB" id="A0A6A5HPD1"/>
<accession>A0A6A5HPD1</accession>
<dbReference type="GeneID" id="9806210"/>
<dbReference type="CTD" id="9806210"/>
<evidence type="ECO:0000313" key="2">
    <source>
        <dbReference type="Proteomes" id="UP000483820"/>
    </source>
</evidence>
<dbReference type="EMBL" id="WUAV01000001">
    <property type="protein sequence ID" value="KAF1768444.1"/>
    <property type="molecule type" value="Genomic_DNA"/>
</dbReference>
<proteinExistence type="predicted"/>
<dbReference type="KEGG" id="crq:GCK72_000256"/>
<protein>
    <submittedName>
        <fullName evidence="1">Uncharacterized protein</fullName>
    </submittedName>
</protein>
<gene>
    <name evidence="1" type="ORF">GCK72_000256</name>
</gene>
<sequence>MIILFWKLSTSSDDLLTSQDEIISYFPHSYKIDAQDTDDGFDLGGMFEIYLAIYHNCNPQGNWKVVWHDCGSYPINVGKTQTEDIRCFGGCHGSQDLWCNVPPISFIASGYWLGAHGATPEICQLPKTTCTQETVLWFYIVMKQIRSMEMLESSEQVFEHPPHLNLLSWSIFRII</sequence>
<name>A0A6A5HPD1_CAERE</name>